<dbReference type="KEGG" id="cak:Caul_2590"/>
<dbReference type="HOGENOM" id="CLU_2552089_0_0_5"/>
<protein>
    <recommendedName>
        <fullName evidence="2">CopG domain protein DNA-binding domain protein</fullName>
    </recommendedName>
</protein>
<reference evidence="1" key="1">
    <citation type="submission" date="2008-01" db="EMBL/GenBank/DDBJ databases">
        <title>Complete sequence of chromosome of Caulobacter sp. K31.</title>
        <authorList>
            <consortium name="US DOE Joint Genome Institute"/>
            <person name="Copeland A."/>
            <person name="Lucas S."/>
            <person name="Lapidus A."/>
            <person name="Barry K."/>
            <person name="Glavina del Rio T."/>
            <person name="Dalin E."/>
            <person name="Tice H."/>
            <person name="Pitluck S."/>
            <person name="Bruce D."/>
            <person name="Goodwin L."/>
            <person name="Thompson L.S."/>
            <person name="Brettin T."/>
            <person name="Detter J.C."/>
            <person name="Han C."/>
            <person name="Schmutz J."/>
            <person name="Larimer F."/>
            <person name="Land M."/>
            <person name="Hauser L."/>
            <person name="Kyrpides N."/>
            <person name="Kim E."/>
            <person name="Stephens C."/>
            <person name="Richardson P."/>
        </authorList>
    </citation>
    <scope>NUCLEOTIDE SEQUENCE [LARGE SCALE GENOMIC DNA]</scope>
    <source>
        <strain evidence="1">K31</strain>
    </source>
</reference>
<sequence length="82" mass="8702">MKAYTVQIDDTLAESLAAEAAERSTSVEALIASAAAERAFEFDAVLLEKHDAQVQAGLAAERNGQVLSGVDVDARLAARRTR</sequence>
<proteinExistence type="predicted"/>
<accession>B0SXD2</accession>
<evidence type="ECO:0008006" key="2">
    <source>
        <dbReference type="Google" id="ProtNLM"/>
    </source>
</evidence>
<evidence type="ECO:0000313" key="1">
    <source>
        <dbReference type="EMBL" id="ABZ71717.1"/>
    </source>
</evidence>
<gene>
    <name evidence="1" type="ordered locus">Caul_2590</name>
</gene>
<dbReference type="AlphaFoldDB" id="B0SXD2"/>
<dbReference type="EMBL" id="CP000927">
    <property type="protein sequence ID" value="ABZ71717.1"/>
    <property type="molecule type" value="Genomic_DNA"/>
</dbReference>
<dbReference type="STRING" id="366602.Caul_2590"/>
<organism evidence="1">
    <name type="scientific">Caulobacter sp. (strain K31)</name>
    <dbReference type="NCBI Taxonomy" id="366602"/>
    <lineage>
        <taxon>Bacteria</taxon>
        <taxon>Pseudomonadati</taxon>
        <taxon>Pseudomonadota</taxon>
        <taxon>Alphaproteobacteria</taxon>
        <taxon>Caulobacterales</taxon>
        <taxon>Caulobacteraceae</taxon>
        <taxon>Caulobacter</taxon>
    </lineage>
</organism>
<name>B0SXD2_CAUSK</name>